<feature type="compositionally biased region" description="Basic and acidic residues" evidence="1">
    <location>
        <begin position="46"/>
        <end position="58"/>
    </location>
</feature>
<organism evidence="2 3">
    <name type="scientific">Lasiosphaeria miniovina</name>
    <dbReference type="NCBI Taxonomy" id="1954250"/>
    <lineage>
        <taxon>Eukaryota</taxon>
        <taxon>Fungi</taxon>
        <taxon>Dikarya</taxon>
        <taxon>Ascomycota</taxon>
        <taxon>Pezizomycotina</taxon>
        <taxon>Sordariomycetes</taxon>
        <taxon>Sordariomycetidae</taxon>
        <taxon>Sordariales</taxon>
        <taxon>Lasiosphaeriaceae</taxon>
        <taxon>Lasiosphaeria</taxon>
    </lineage>
</organism>
<feature type="region of interest" description="Disordered" evidence="1">
    <location>
        <begin position="1"/>
        <end position="64"/>
    </location>
</feature>
<dbReference type="Proteomes" id="UP001172101">
    <property type="component" value="Unassembled WGS sequence"/>
</dbReference>
<feature type="compositionally biased region" description="Polar residues" evidence="1">
    <location>
        <begin position="36"/>
        <end position="45"/>
    </location>
</feature>
<accession>A0AA40AJE0</accession>
<reference evidence="2" key="1">
    <citation type="submission" date="2023-06" db="EMBL/GenBank/DDBJ databases">
        <title>Genome-scale phylogeny and comparative genomics of the fungal order Sordariales.</title>
        <authorList>
            <consortium name="Lawrence Berkeley National Laboratory"/>
            <person name="Hensen N."/>
            <person name="Bonometti L."/>
            <person name="Westerberg I."/>
            <person name="Brannstrom I.O."/>
            <person name="Guillou S."/>
            <person name="Cros-Aarteil S."/>
            <person name="Calhoun S."/>
            <person name="Haridas S."/>
            <person name="Kuo A."/>
            <person name="Mondo S."/>
            <person name="Pangilinan J."/>
            <person name="Riley R."/>
            <person name="LaButti K."/>
            <person name="Andreopoulos B."/>
            <person name="Lipzen A."/>
            <person name="Chen C."/>
            <person name="Yanf M."/>
            <person name="Daum C."/>
            <person name="Ng V."/>
            <person name="Clum A."/>
            <person name="Steindorff A."/>
            <person name="Ohm R."/>
            <person name="Martin F."/>
            <person name="Silar P."/>
            <person name="Natvig D."/>
            <person name="Lalanne C."/>
            <person name="Gautier V."/>
            <person name="Ament-velasquez S.L."/>
            <person name="Kruys A."/>
            <person name="Hutchinson M.I."/>
            <person name="Powell A.J."/>
            <person name="Barry K."/>
            <person name="Miller A.N."/>
            <person name="Grigoriev I.V."/>
            <person name="Debuchy R."/>
            <person name="Gladieux P."/>
            <person name="Thoren M.H."/>
            <person name="Johannesson H."/>
        </authorList>
    </citation>
    <scope>NUCLEOTIDE SEQUENCE</scope>
    <source>
        <strain evidence="2">SMH2392-1A</strain>
    </source>
</reference>
<comment type="caution">
    <text evidence="2">The sequence shown here is derived from an EMBL/GenBank/DDBJ whole genome shotgun (WGS) entry which is preliminary data.</text>
</comment>
<evidence type="ECO:0000313" key="2">
    <source>
        <dbReference type="EMBL" id="KAK0716981.1"/>
    </source>
</evidence>
<gene>
    <name evidence="2" type="ORF">B0T26DRAFT_707942</name>
</gene>
<dbReference type="RefSeq" id="XP_060295774.1">
    <property type="nucleotide sequence ID" value="XM_060441876.1"/>
</dbReference>
<dbReference type="GeneID" id="85325146"/>
<evidence type="ECO:0000313" key="3">
    <source>
        <dbReference type="Proteomes" id="UP001172101"/>
    </source>
</evidence>
<dbReference type="AlphaFoldDB" id="A0AA40AJE0"/>
<dbReference type="EMBL" id="JAUIRO010000004">
    <property type="protein sequence ID" value="KAK0716981.1"/>
    <property type="molecule type" value="Genomic_DNA"/>
</dbReference>
<keyword evidence="3" id="KW-1185">Reference proteome</keyword>
<sequence length="64" mass="6967">MLPFSAALTPPSGGDHPFQGHPGSGYMPPRFEPRWRTSQPTSLDSKLQKGRTEQEKDVGAQTTA</sequence>
<evidence type="ECO:0000256" key="1">
    <source>
        <dbReference type="SAM" id="MobiDB-lite"/>
    </source>
</evidence>
<protein>
    <submittedName>
        <fullName evidence="2">Uncharacterized protein</fullName>
    </submittedName>
</protein>
<proteinExistence type="predicted"/>
<name>A0AA40AJE0_9PEZI</name>